<dbReference type="HAMAP" id="MF_01007">
    <property type="entry name" value="16SrRNA_methyltr_H"/>
    <property type="match status" value="1"/>
</dbReference>
<dbReference type="AlphaFoldDB" id="A0A926IE08"/>
<dbReference type="InterPro" id="IPR029063">
    <property type="entry name" value="SAM-dependent_MTases_sf"/>
</dbReference>
<feature type="binding site" evidence="7">
    <location>
        <begin position="33"/>
        <end position="35"/>
    </location>
    <ligand>
        <name>S-adenosyl-L-methionine</name>
        <dbReference type="ChEBI" id="CHEBI:59789"/>
    </ligand>
</feature>
<dbReference type="Proteomes" id="UP000655830">
    <property type="component" value="Unassembled WGS sequence"/>
</dbReference>
<comment type="subcellular location">
    <subcellularLocation>
        <location evidence="7">Cytoplasm</location>
    </subcellularLocation>
</comment>
<feature type="binding site" evidence="7">
    <location>
        <position position="101"/>
    </location>
    <ligand>
        <name>S-adenosyl-L-methionine</name>
        <dbReference type="ChEBI" id="CHEBI:59789"/>
    </ligand>
</feature>
<dbReference type="RefSeq" id="WP_249333143.1">
    <property type="nucleotide sequence ID" value="NZ_JACRSY010000019.1"/>
</dbReference>
<sequence>MEFKHVSVLLEECIEGLAIKPDGTYADGTLGGAGHAKEVCKRLSKKGHFIGIDQDTNALKVSKERLAEVAPEVTLVHNNFSNVGEILKEYAAEGVDGMLIDLGVSSHQLDEPSRGFSYMHDAPLDMRMNQEATFSAYDVVNEYSEEELFRVIKSYGEEKWAKRIATFIVESRATKPVETTYELVEIIKSAIPYKARKEGPHPAKRTFQAIRIEVNKELDIIRPTILDAVPYLKKGGRLCIITFHSIEDRIVKHTFRELEDPCTCPKNIPVCVCGNSPQVKVVTRKPILPSKEELEFNPRARSAKLRIIEKI</sequence>
<comment type="catalytic activity">
    <reaction evidence="7">
        <text>cytidine(1402) in 16S rRNA + S-adenosyl-L-methionine = N(4)-methylcytidine(1402) in 16S rRNA + S-adenosyl-L-homocysteine + H(+)</text>
        <dbReference type="Rhea" id="RHEA:42928"/>
        <dbReference type="Rhea" id="RHEA-COMP:10286"/>
        <dbReference type="Rhea" id="RHEA-COMP:10287"/>
        <dbReference type="ChEBI" id="CHEBI:15378"/>
        <dbReference type="ChEBI" id="CHEBI:57856"/>
        <dbReference type="ChEBI" id="CHEBI:59789"/>
        <dbReference type="ChEBI" id="CHEBI:74506"/>
        <dbReference type="ChEBI" id="CHEBI:82748"/>
        <dbReference type="EC" id="2.1.1.199"/>
    </reaction>
</comment>
<evidence type="ECO:0000313" key="9">
    <source>
        <dbReference type="Proteomes" id="UP000655830"/>
    </source>
</evidence>
<reference evidence="8" key="1">
    <citation type="submission" date="2020-08" db="EMBL/GenBank/DDBJ databases">
        <title>Genome public.</title>
        <authorList>
            <person name="Liu C."/>
            <person name="Sun Q."/>
        </authorList>
    </citation>
    <scope>NUCLEOTIDE SEQUENCE</scope>
    <source>
        <strain evidence="8">NSJ-12</strain>
    </source>
</reference>
<dbReference type="GO" id="GO:0071424">
    <property type="term" value="F:rRNA (cytosine-N4-)-methyltransferase activity"/>
    <property type="evidence" value="ECO:0007669"/>
    <property type="project" value="UniProtKB-UniRule"/>
</dbReference>
<accession>A0A926IE08</accession>
<feature type="binding site" evidence="7">
    <location>
        <position position="80"/>
    </location>
    <ligand>
        <name>S-adenosyl-L-methionine</name>
        <dbReference type="ChEBI" id="CHEBI:59789"/>
    </ligand>
</feature>
<proteinExistence type="inferred from homology"/>
<name>A0A926IE08_9FIRM</name>
<dbReference type="PANTHER" id="PTHR11265">
    <property type="entry name" value="S-ADENOSYL-METHYLTRANSFERASE MRAW"/>
    <property type="match status" value="1"/>
</dbReference>
<dbReference type="EMBL" id="JACRSY010000019">
    <property type="protein sequence ID" value="MBC8580297.1"/>
    <property type="molecule type" value="Genomic_DNA"/>
</dbReference>
<evidence type="ECO:0000256" key="3">
    <source>
        <dbReference type="ARBA" id="ARBA00022552"/>
    </source>
</evidence>
<keyword evidence="6 7" id="KW-0949">S-adenosyl-L-methionine</keyword>
<evidence type="ECO:0000256" key="2">
    <source>
        <dbReference type="ARBA" id="ARBA00022490"/>
    </source>
</evidence>
<gene>
    <name evidence="7 8" type="primary">rsmH</name>
    <name evidence="8" type="ORF">H8718_12245</name>
</gene>
<dbReference type="FunFam" id="1.10.150.170:FF:000001">
    <property type="entry name" value="Ribosomal RNA small subunit methyltransferase H"/>
    <property type="match status" value="1"/>
</dbReference>
<comment type="similarity">
    <text evidence="1 7">Belongs to the methyltransferase superfamily. RsmH family.</text>
</comment>
<dbReference type="EC" id="2.1.1.199" evidence="7"/>
<evidence type="ECO:0000256" key="7">
    <source>
        <dbReference type="HAMAP-Rule" id="MF_01007"/>
    </source>
</evidence>
<comment type="function">
    <text evidence="7">Specifically methylates the N4 position of cytidine in position 1402 (C1402) of 16S rRNA.</text>
</comment>
<dbReference type="PIRSF" id="PIRSF004486">
    <property type="entry name" value="MraW"/>
    <property type="match status" value="1"/>
</dbReference>
<evidence type="ECO:0000256" key="5">
    <source>
        <dbReference type="ARBA" id="ARBA00022679"/>
    </source>
</evidence>
<dbReference type="PANTHER" id="PTHR11265:SF0">
    <property type="entry name" value="12S RRNA N4-METHYLCYTIDINE METHYLTRANSFERASE"/>
    <property type="match status" value="1"/>
</dbReference>
<dbReference type="SUPFAM" id="SSF53335">
    <property type="entry name" value="S-adenosyl-L-methionine-dependent methyltransferases"/>
    <property type="match status" value="1"/>
</dbReference>
<evidence type="ECO:0000256" key="1">
    <source>
        <dbReference type="ARBA" id="ARBA00010396"/>
    </source>
</evidence>
<dbReference type="InterPro" id="IPR023397">
    <property type="entry name" value="SAM-dep_MeTrfase_MraW_recog"/>
</dbReference>
<evidence type="ECO:0000313" key="8">
    <source>
        <dbReference type="EMBL" id="MBC8580297.1"/>
    </source>
</evidence>
<keyword evidence="4 7" id="KW-0489">Methyltransferase</keyword>
<organism evidence="8 9">
    <name type="scientific">Zhenhengia yiwuensis</name>
    <dbReference type="NCBI Taxonomy" id="2763666"/>
    <lineage>
        <taxon>Bacteria</taxon>
        <taxon>Bacillati</taxon>
        <taxon>Bacillota</taxon>
        <taxon>Clostridia</taxon>
        <taxon>Lachnospirales</taxon>
        <taxon>Lachnospiraceae</taxon>
        <taxon>Zhenhengia</taxon>
    </lineage>
</organism>
<dbReference type="Gene3D" id="3.40.50.150">
    <property type="entry name" value="Vaccinia Virus protein VP39"/>
    <property type="match status" value="1"/>
</dbReference>
<dbReference type="SUPFAM" id="SSF81799">
    <property type="entry name" value="Putative methyltransferase TM0872, insert domain"/>
    <property type="match status" value="1"/>
</dbReference>
<keyword evidence="5 7" id="KW-0808">Transferase</keyword>
<dbReference type="InterPro" id="IPR002903">
    <property type="entry name" value="RsmH"/>
</dbReference>
<feature type="binding site" evidence="7">
    <location>
        <position position="53"/>
    </location>
    <ligand>
        <name>S-adenosyl-L-methionine</name>
        <dbReference type="ChEBI" id="CHEBI:59789"/>
    </ligand>
</feature>
<evidence type="ECO:0000256" key="4">
    <source>
        <dbReference type="ARBA" id="ARBA00022603"/>
    </source>
</evidence>
<dbReference type="GO" id="GO:0070475">
    <property type="term" value="P:rRNA base methylation"/>
    <property type="evidence" value="ECO:0007669"/>
    <property type="project" value="UniProtKB-UniRule"/>
</dbReference>
<keyword evidence="3 7" id="KW-0698">rRNA processing</keyword>
<keyword evidence="9" id="KW-1185">Reference proteome</keyword>
<dbReference type="Gene3D" id="1.10.150.170">
    <property type="entry name" value="Putative methyltransferase TM0872, insert domain"/>
    <property type="match status" value="1"/>
</dbReference>
<evidence type="ECO:0000256" key="6">
    <source>
        <dbReference type="ARBA" id="ARBA00022691"/>
    </source>
</evidence>
<protein>
    <recommendedName>
        <fullName evidence="7">Ribosomal RNA small subunit methyltransferase H</fullName>
        <ecNumber evidence="7">2.1.1.199</ecNumber>
    </recommendedName>
    <alternativeName>
        <fullName evidence="7">16S rRNA m(4)C1402 methyltransferase</fullName>
    </alternativeName>
    <alternativeName>
        <fullName evidence="7">rRNA (cytosine-N(4)-)-methyltransferase RsmH</fullName>
    </alternativeName>
</protein>
<dbReference type="NCBIfam" id="TIGR00006">
    <property type="entry name" value="16S rRNA (cytosine(1402)-N(4))-methyltransferase RsmH"/>
    <property type="match status" value="1"/>
</dbReference>
<dbReference type="Pfam" id="PF01795">
    <property type="entry name" value="Methyltransf_5"/>
    <property type="match status" value="1"/>
</dbReference>
<keyword evidence="2 7" id="KW-0963">Cytoplasm</keyword>
<comment type="caution">
    <text evidence="8">The sequence shown here is derived from an EMBL/GenBank/DDBJ whole genome shotgun (WGS) entry which is preliminary data.</text>
</comment>
<feature type="binding site" evidence="7">
    <location>
        <position position="108"/>
    </location>
    <ligand>
        <name>S-adenosyl-L-methionine</name>
        <dbReference type="ChEBI" id="CHEBI:59789"/>
    </ligand>
</feature>
<dbReference type="GO" id="GO:0005737">
    <property type="term" value="C:cytoplasm"/>
    <property type="evidence" value="ECO:0007669"/>
    <property type="project" value="UniProtKB-SubCell"/>
</dbReference>